<dbReference type="EMBL" id="DS113607">
    <property type="protein sequence ID" value="EAY00289.1"/>
    <property type="molecule type" value="Genomic_DNA"/>
</dbReference>
<organism evidence="1 2">
    <name type="scientific">Trichomonas vaginalis (strain ATCC PRA-98 / G3)</name>
    <dbReference type="NCBI Taxonomy" id="412133"/>
    <lineage>
        <taxon>Eukaryota</taxon>
        <taxon>Metamonada</taxon>
        <taxon>Parabasalia</taxon>
        <taxon>Trichomonadida</taxon>
        <taxon>Trichomonadidae</taxon>
        <taxon>Trichomonas</taxon>
    </lineage>
</organism>
<protein>
    <submittedName>
        <fullName evidence="1">Uncharacterized protein</fullName>
    </submittedName>
</protein>
<sequence>MTELKSSPYKVLKSELPTYYFNLLNHFQKRIHSRTGNAILLAICKSFYDKENIEIFARERMIEYLPFAQKEYKQQLLDLLYILVSEVPDIFNERIATQIQPLAETEPRKVLTLIAIFAQKFDEVHDPLPMVDILFRKADYFRAVECADDYLTLLVWLMTRYPSFKKQRSQHCWTYVCDMLTLTNVAILNTCYYALCAIADVDRDLVAECGYPVSAVSRDIRRRPVKAAALSLILRFPPTSETRKMEETLKSLVIAAAEDDRAALILMGLAQDTGNAMHLLQNPDWMTRGLPTAINTMLLLCIILLHTDLRQIVVETPKTVDLLNGLLLSNSVGMTEVICIILRRLPLTPDFVQSLSESGFLGSYFSSVLENEDADTLMSALRVLDALSRVCYVREMSEMVDTVVRLIKEPNTLSSAAASVSVDLAKHSKCASMFKQKKLPKFFKQPDLDPKLKKYGNRFLSVIASKKKK</sequence>
<dbReference type="Proteomes" id="UP000001542">
    <property type="component" value="Unassembled WGS sequence"/>
</dbReference>
<dbReference type="AlphaFoldDB" id="A2F4B0"/>
<reference evidence="1" key="1">
    <citation type="submission" date="2006-10" db="EMBL/GenBank/DDBJ databases">
        <authorList>
            <person name="Amadeo P."/>
            <person name="Zhao Q."/>
            <person name="Wortman J."/>
            <person name="Fraser-Liggett C."/>
            <person name="Carlton J."/>
        </authorList>
    </citation>
    <scope>NUCLEOTIDE SEQUENCE</scope>
    <source>
        <strain evidence="1">G3</strain>
    </source>
</reference>
<evidence type="ECO:0000313" key="2">
    <source>
        <dbReference type="Proteomes" id="UP000001542"/>
    </source>
</evidence>
<evidence type="ECO:0000313" key="1">
    <source>
        <dbReference type="EMBL" id="EAY00289.1"/>
    </source>
</evidence>
<dbReference type="KEGG" id="tva:4758108"/>
<name>A2F4B0_TRIV3</name>
<dbReference type="VEuPathDB" id="TrichDB:TVAG_324080"/>
<accession>A2F4B0</accession>
<dbReference type="SUPFAM" id="SSF48371">
    <property type="entry name" value="ARM repeat"/>
    <property type="match status" value="1"/>
</dbReference>
<dbReference type="RefSeq" id="XP_001313218.1">
    <property type="nucleotide sequence ID" value="XM_001313217.1"/>
</dbReference>
<dbReference type="InterPro" id="IPR016024">
    <property type="entry name" value="ARM-type_fold"/>
</dbReference>
<gene>
    <name evidence="1" type="ORF">TVAG_324080</name>
</gene>
<dbReference type="VEuPathDB" id="TrichDB:TVAGG3_1028970"/>
<keyword evidence="2" id="KW-1185">Reference proteome</keyword>
<proteinExistence type="predicted"/>
<reference evidence="1" key="2">
    <citation type="journal article" date="2007" name="Science">
        <title>Draft genome sequence of the sexually transmitted pathogen Trichomonas vaginalis.</title>
        <authorList>
            <person name="Carlton J.M."/>
            <person name="Hirt R.P."/>
            <person name="Silva J.C."/>
            <person name="Delcher A.L."/>
            <person name="Schatz M."/>
            <person name="Zhao Q."/>
            <person name="Wortman J.R."/>
            <person name="Bidwell S.L."/>
            <person name="Alsmark U.C.M."/>
            <person name="Besteiro S."/>
            <person name="Sicheritz-Ponten T."/>
            <person name="Noel C.J."/>
            <person name="Dacks J.B."/>
            <person name="Foster P.G."/>
            <person name="Simillion C."/>
            <person name="Van de Peer Y."/>
            <person name="Miranda-Saavedra D."/>
            <person name="Barton G.J."/>
            <person name="Westrop G.D."/>
            <person name="Mueller S."/>
            <person name="Dessi D."/>
            <person name="Fiori P.L."/>
            <person name="Ren Q."/>
            <person name="Paulsen I."/>
            <person name="Zhang H."/>
            <person name="Bastida-Corcuera F.D."/>
            <person name="Simoes-Barbosa A."/>
            <person name="Brown M.T."/>
            <person name="Hayes R.D."/>
            <person name="Mukherjee M."/>
            <person name="Okumura C.Y."/>
            <person name="Schneider R."/>
            <person name="Smith A.J."/>
            <person name="Vanacova S."/>
            <person name="Villalvazo M."/>
            <person name="Haas B.J."/>
            <person name="Pertea M."/>
            <person name="Feldblyum T.V."/>
            <person name="Utterback T.R."/>
            <person name="Shu C.L."/>
            <person name="Osoegawa K."/>
            <person name="de Jong P.J."/>
            <person name="Hrdy I."/>
            <person name="Horvathova L."/>
            <person name="Zubacova Z."/>
            <person name="Dolezal P."/>
            <person name="Malik S.B."/>
            <person name="Logsdon J.M. Jr."/>
            <person name="Henze K."/>
            <person name="Gupta A."/>
            <person name="Wang C.C."/>
            <person name="Dunne R.L."/>
            <person name="Upcroft J.A."/>
            <person name="Upcroft P."/>
            <person name="White O."/>
            <person name="Salzberg S.L."/>
            <person name="Tang P."/>
            <person name="Chiu C.-H."/>
            <person name="Lee Y.-S."/>
            <person name="Embley T.M."/>
            <person name="Coombs G.H."/>
            <person name="Mottram J.C."/>
            <person name="Tachezy J."/>
            <person name="Fraser-Liggett C.M."/>
            <person name="Johnson P.J."/>
        </authorList>
    </citation>
    <scope>NUCLEOTIDE SEQUENCE [LARGE SCALE GENOMIC DNA]</scope>
    <source>
        <strain evidence="1">G3</strain>
    </source>
</reference>
<dbReference type="InParanoid" id="A2F4B0"/>
<dbReference type="SMR" id="A2F4B0"/>